<proteinExistence type="predicted"/>
<dbReference type="EMBL" id="JBITGY010000002">
    <property type="protein sequence ID" value="MFI6496863.1"/>
    <property type="molecule type" value="Genomic_DNA"/>
</dbReference>
<keyword evidence="2" id="KW-1185">Reference proteome</keyword>
<organism evidence="1 2">
    <name type="scientific">Nonomuraea typhae</name>
    <dbReference type="NCBI Taxonomy" id="2603600"/>
    <lineage>
        <taxon>Bacteria</taxon>
        <taxon>Bacillati</taxon>
        <taxon>Actinomycetota</taxon>
        <taxon>Actinomycetes</taxon>
        <taxon>Streptosporangiales</taxon>
        <taxon>Streptosporangiaceae</taxon>
        <taxon>Nonomuraea</taxon>
    </lineage>
</organism>
<dbReference type="Proteomes" id="UP001612741">
    <property type="component" value="Unassembled WGS sequence"/>
</dbReference>
<protein>
    <submittedName>
        <fullName evidence="1">Uncharacterized protein</fullName>
    </submittedName>
</protein>
<sequence>MDALDRLELADDQWTAAEEAAATLKANLFQAFADAVREGHTPDDLAARLKARKTAEQIDAGLTFSGAYIRRKVREIGAPALPTGPKPRKQPAGE</sequence>
<name>A0ABW7YNI6_9ACTN</name>
<gene>
    <name evidence="1" type="ORF">ACIBG2_05750</name>
</gene>
<comment type="caution">
    <text evidence="1">The sequence shown here is derived from an EMBL/GenBank/DDBJ whole genome shotgun (WGS) entry which is preliminary data.</text>
</comment>
<evidence type="ECO:0000313" key="2">
    <source>
        <dbReference type="Proteomes" id="UP001612741"/>
    </source>
</evidence>
<accession>A0ABW7YNI6</accession>
<reference evidence="1 2" key="1">
    <citation type="submission" date="2024-10" db="EMBL/GenBank/DDBJ databases">
        <title>The Natural Products Discovery Center: Release of the First 8490 Sequenced Strains for Exploring Actinobacteria Biosynthetic Diversity.</title>
        <authorList>
            <person name="Kalkreuter E."/>
            <person name="Kautsar S.A."/>
            <person name="Yang D."/>
            <person name="Bader C.D."/>
            <person name="Teijaro C.N."/>
            <person name="Fluegel L."/>
            <person name="Davis C.M."/>
            <person name="Simpson J.R."/>
            <person name="Lauterbach L."/>
            <person name="Steele A.D."/>
            <person name="Gui C."/>
            <person name="Meng S."/>
            <person name="Li G."/>
            <person name="Viehrig K."/>
            <person name="Ye F."/>
            <person name="Su P."/>
            <person name="Kiefer A.F."/>
            <person name="Nichols A."/>
            <person name="Cepeda A.J."/>
            <person name="Yan W."/>
            <person name="Fan B."/>
            <person name="Jiang Y."/>
            <person name="Adhikari A."/>
            <person name="Zheng C.-J."/>
            <person name="Schuster L."/>
            <person name="Cowan T.M."/>
            <person name="Smanski M.J."/>
            <person name="Chevrette M.G."/>
            <person name="De Carvalho L.P.S."/>
            <person name="Shen B."/>
        </authorList>
    </citation>
    <scope>NUCLEOTIDE SEQUENCE [LARGE SCALE GENOMIC DNA]</scope>
    <source>
        <strain evidence="1 2">NPDC050545</strain>
    </source>
</reference>
<evidence type="ECO:0000313" key="1">
    <source>
        <dbReference type="EMBL" id="MFI6496863.1"/>
    </source>
</evidence>
<dbReference type="RefSeq" id="WP_397079315.1">
    <property type="nucleotide sequence ID" value="NZ_JBITGY010000002.1"/>
</dbReference>